<proteinExistence type="predicted"/>
<accession>A0AAU8JKP9</accession>
<dbReference type="RefSeq" id="WP_354636099.1">
    <property type="nucleotide sequence ID" value="NZ_CP159837.1"/>
</dbReference>
<dbReference type="AlphaFoldDB" id="A0AAU8JKP9"/>
<reference evidence="2" key="1">
    <citation type="submission" date="2024-07" db="EMBL/GenBank/DDBJ databases">
        <authorList>
            <person name="Kim Y.J."/>
            <person name="Jeong J.Y."/>
        </authorList>
    </citation>
    <scope>NUCLEOTIDE SEQUENCE</scope>
    <source>
        <strain evidence="2">GIHE-MW2</strain>
    </source>
</reference>
<organism evidence="2">
    <name type="scientific">Planktothricoides raciborskii GIHE-MW2</name>
    <dbReference type="NCBI Taxonomy" id="2792601"/>
    <lineage>
        <taxon>Bacteria</taxon>
        <taxon>Bacillati</taxon>
        <taxon>Cyanobacteriota</taxon>
        <taxon>Cyanophyceae</taxon>
        <taxon>Oscillatoriophycideae</taxon>
        <taxon>Oscillatoriales</taxon>
        <taxon>Oscillatoriaceae</taxon>
        <taxon>Planktothricoides</taxon>
    </lineage>
</organism>
<protein>
    <submittedName>
        <fullName evidence="2">Uncharacterized protein</fullName>
    </submittedName>
</protein>
<dbReference type="EMBL" id="CP159837">
    <property type="protein sequence ID" value="XCM39289.1"/>
    <property type="molecule type" value="Genomic_DNA"/>
</dbReference>
<sequence length="41" mass="4315">MTYSANLPRVNHKASVGAKHSVGANGHSPVPGRMAIRPYNA</sequence>
<gene>
    <name evidence="2" type="ORF">ABWT76_002197</name>
</gene>
<evidence type="ECO:0000256" key="1">
    <source>
        <dbReference type="SAM" id="MobiDB-lite"/>
    </source>
</evidence>
<name>A0AAU8JKP9_9CYAN</name>
<feature type="region of interest" description="Disordered" evidence="1">
    <location>
        <begin position="1"/>
        <end position="41"/>
    </location>
</feature>
<evidence type="ECO:0000313" key="2">
    <source>
        <dbReference type="EMBL" id="XCM39289.1"/>
    </source>
</evidence>